<keyword evidence="2" id="KW-1185">Reference proteome</keyword>
<sequence>MNKKIVNAPYIPINRVIEALKKSEISIEESQEIFKENIVRYYKSKMIYYLRYKQWDDFFYVYETAKMLGHGTDTSTHIIAAHGHIMAYSNVEKAKNIIKSLPETSATKLTMNILLIYEDLKSKNIHPASPDWSIVLNLCTAAALGTTPMNKWKILENNPRTPWHFHLRPWKYPEHFKNIKDDFRYKQQEDK</sequence>
<dbReference type="OrthoDB" id="320027at2759"/>
<evidence type="ECO:0000313" key="2">
    <source>
        <dbReference type="Proteomes" id="UP000187209"/>
    </source>
</evidence>
<dbReference type="Proteomes" id="UP000187209">
    <property type="component" value="Unassembled WGS sequence"/>
</dbReference>
<dbReference type="AlphaFoldDB" id="A0A1R2BWJ8"/>
<reference evidence="1 2" key="1">
    <citation type="submission" date="2016-11" db="EMBL/GenBank/DDBJ databases">
        <title>The macronuclear genome of Stentor coeruleus: a giant cell with tiny introns.</title>
        <authorList>
            <person name="Slabodnick M."/>
            <person name="Ruby J.G."/>
            <person name="Reiff S.B."/>
            <person name="Swart E.C."/>
            <person name="Gosai S."/>
            <person name="Prabakaran S."/>
            <person name="Witkowska E."/>
            <person name="Larue G.E."/>
            <person name="Fisher S."/>
            <person name="Freeman R.M."/>
            <person name="Gunawardena J."/>
            <person name="Chu W."/>
            <person name="Stover N.A."/>
            <person name="Gregory B.D."/>
            <person name="Nowacki M."/>
            <person name="Derisi J."/>
            <person name="Roy S.W."/>
            <person name="Marshall W.F."/>
            <person name="Sood P."/>
        </authorList>
    </citation>
    <scope>NUCLEOTIDE SEQUENCE [LARGE SCALE GENOMIC DNA]</scope>
    <source>
        <strain evidence="1">WM001</strain>
    </source>
</reference>
<dbReference type="EMBL" id="MPUH01000391">
    <property type="protein sequence ID" value="OMJ81168.1"/>
    <property type="molecule type" value="Genomic_DNA"/>
</dbReference>
<evidence type="ECO:0000313" key="1">
    <source>
        <dbReference type="EMBL" id="OMJ81168.1"/>
    </source>
</evidence>
<comment type="caution">
    <text evidence="1">The sequence shown here is derived from an EMBL/GenBank/DDBJ whole genome shotgun (WGS) entry which is preliminary data.</text>
</comment>
<name>A0A1R2BWJ8_9CILI</name>
<organism evidence="1 2">
    <name type="scientific">Stentor coeruleus</name>
    <dbReference type="NCBI Taxonomy" id="5963"/>
    <lineage>
        <taxon>Eukaryota</taxon>
        <taxon>Sar</taxon>
        <taxon>Alveolata</taxon>
        <taxon>Ciliophora</taxon>
        <taxon>Postciliodesmatophora</taxon>
        <taxon>Heterotrichea</taxon>
        <taxon>Heterotrichida</taxon>
        <taxon>Stentoridae</taxon>
        <taxon>Stentor</taxon>
    </lineage>
</organism>
<protein>
    <submittedName>
        <fullName evidence="1">Uncharacterized protein</fullName>
    </submittedName>
</protein>
<accession>A0A1R2BWJ8</accession>
<gene>
    <name evidence="1" type="ORF">SteCoe_18436</name>
</gene>
<proteinExistence type="predicted"/>